<gene>
    <name evidence="3" type="ORF">CGLO_00170</name>
</gene>
<organism evidence="3 4">
    <name type="scientific">Colletotrichum gloeosporioides (strain Cg-14)</name>
    <name type="common">Anthracnose fungus</name>
    <name type="synonym">Glomerella cingulata</name>
    <dbReference type="NCBI Taxonomy" id="1237896"/>
    <lineage>
        <taxon>Eukaryota</taxon>
        <taxon>Fungi</taxon>
        <taxon>Dikarya</taxon>
        <taxon>Ascomycota</taxon>
        <taxon>Pezizomycotina</taxon>
        <taxon>Sordariomycetes</taxon>
        <taxon>Hypocreomycetidae</taxon>
        <taxon>Glomerellales</taxon>
        <taxon>Glomerellaceae</taxon>
        <taxon>Colletotrichum</taxon>
        <taxon>Colletotrichum gloeosporioides species complex</taxon>
    </lineage>
</organism>
<proteinExistence type="predicted"/>
<evidence type="ECO:0000256" key="1">
    <source>
        <dbReference type="SAM" id="MobiDB-lite"/>
    </source>
</evidence>
<keyword evidence="2" id="KW-0812">Transmembrane</keyword>
<keyword evidence="2" id="KW-1133">Transmembrane helix</keyword>
<dbReference type="eggNOG" id="ENOG502T6J4">
    <property type="taxonomic scope" value="Eukaryota"/>
</dbReference>
<evidence type="ECO:0000313" key="4">
    <source>
        <dbReference type="Proteomes" id="UP000015530"/>
    </source>
</evidence>
<feature type="region of interest" description="Disordered" evidence="1">
    <location>
        <begin position="651"/>
        <end position="672"/>
    </location>
</feature>
<evidence type="ECO:0000256" key="2">
    <source>
        <dbReference type="SAM" id="Phobius"/>
    </source>
</evidence>
<reference evidence="4" key="1">
    <citation type="journal article" date="2013" name="Mol. Plant Microbe Interact.">
        <title>Global aspects of pacC regulation of pathogenicity genes in Colletotrichum gloeosporioides as revealed by transcriptome analysis.</title>
        <authorList>
            <person name="Alkan N."/>
            <person name="Meng X."/>
            <person name="Friedlander G."/>
            <person name="Reuveni E."/>
            <person name="Sukno S."/>
            <person name="Sherman A."/>
            <person name="Thon M."/>
            <person name="Fluhr R."/>
            <person name="Prusky D."/>
        </authorList>
    </citation>
    <scope>NUCLEOTIDE SEQUENCE [LARGE SCALE GENOMIC DNA]</scope>
    <source>
        <strain evidence="4">Cg-14</strain>
    </source>
</reference>
<name>T0M7Z6_COLGC</name>
<dbReference type="OMA" id="WRACPSF"/>
<comment type="caution">
    <text evidence="3">The sequence shown here is derived from an EMBL/GenBank/DDBJ whole genome shotgun (WGS) entry which is preliminary data.</text>
</comment>
<dbReference type="AlphaFoldDB" id="T0M7Z6"/>
<dbReference type="HOGENOM" id="CLU_450708_0_0_1"/>
<feature type="transmembrane region" description="Helical" evidence="2">
    <location>
        <begin position="71"/>
        <end position="96"/>
    </location>
</feature>
<feature type="transmembrane region" description="Helical" evidence="2">
    <location>
        <begin position="528"/>
        <end position="552"/>
    </location>
</feature>
<dbReference type="EMBL" id="AMYD01000047">
    <property type="protein sequence ID" value="EQB59446.1"/>
    <property type="molecule type" value="Genomic_DNA"/>
</dbReference>
<evidence type="ECO:0000313" key="3">
    <source>
        <dbReference type="EMBL" id="EQB59446.1"/>
    </source>
</evidence>
<accession>T0M7Z6</accession>
<keyword evidence="2" id="KW-0472">Membrane</keyword>
<dbReference type="OrthoDB" id="5139479at2759"/>
<feature type="transmembrane region" description="Helical" evidence="2">
    <location>
        <begin position="116"/>
        <end position="139"/>
    </location>
</feature>
<dbReference type="STRING" id="1237896.T0M7Z6"/>
<protein>
    <submittedName>
        <fullName evidence="3">Uncharacterized protein</fullName>
    </submittedName>
</protein>
<dbReference type="Proteomes" id="UP000015530">
    <property type="component" value="Unassembled WGS sequence"/>
</dbReference>
<sequence length="672" mass="75644">MMKSDYSSELEEISLIFDPDRRIPLDLHFPSHQPVPSNPDFLNAAGETAYASPSRPRAVTDRSLRENCRPIGLALTAWITSLIFTVVYSLFIYHVLFEGNPVIGSWTFDASLTNLLLSLLSQLYAMLLAYVVLSLSDALRWSLASRSGRVDGASASSFFQLSPATDWFSTMKFIFKGRFRSNWGVMRLALPFMGLGLGSVLKFQNSFEDYFIKQGVTVDVYAGNIPPDVSILGLISTAYLDGFFDTWTQQLLNYPRYATTWKMKGCTEDCSVSFLPGGMEIARKVGPLLNSTILKGGLFNNTESIMIQGAPGMVARFEPVADGFEFDIEEDCNVYQTPLGDALQMCKKQFGDSVAAGWRACPSFFQFTRACATQLSWTRAPLVSKTLFTAYRQNATTTYSQKDLSIQHAEPISEPVRVKMSVPDMDLIWNRIFVPRPLSSQLDLESINITIARMAWKYRTYTEFFPDNEMHVELLQNFLSVPLQFAITAMQYANYTLALPADKRTFPPELLTTATGGRSIKRFVSQPWTVLVFIAAGSSVVMLTGFGFWWILKQPNPLPKSSGIVELDFISRLSDLQKHRHTDQDSSERFSELVYDIRSKKQHSAWHIIKALRKRRLELSQMEVAAESERQMKRLPVLHLLPNRADYVAAESSSVSSTDREKSVSPNHPDGV</sequence>